<dbReference type="RefSeq" id="WP_180570430.1">
    <property type="nucleotide sequence ID" value="NZ_JACCKB010000041.1"/>
</dbReference>
<name>A0A853I6N5_9GAMM</name>
<dbReference type="AlphaFoldDB" id="A0A853I6N5"/>
<evidence type="ECO:0000256" key="1">
    <source>
        <dbReference type="SAM" id="MobiDB-lite"/>
    </source>
</evidence>
<dbReference type="Proteomes" id="UP000569732">
    <property type="component" value="Unassembled WGS sequence"/>
</dbReference>
<comment type="caution">
    <text evidence="2">The sequence shown here is derived from an EMBL/GenBank/DDBJ whole genome shotgun (WGS) entry which is preliminary data.</text>
</comment>
<gene>
    <name evidence="2" type="ORF">H0A36_20595</name>
</gene>
<keyword evidence="3" id="KW-1185">Reference proteome</keyword>
<feature type="region of interest" description="Disordered" evidence="1">
    <location>
        <begin position="29"/>
        <end position="54"/>
    </location>
</feature>
<evidence type="ECO:0000313" key="2">
    <source>
        <dbReference type="EMBL" id="NYZ68419.1"/>
    </source>
</evidence>
<evidence type="ECO:0000313" key="3">
    <source>
        <dbReference type="Proteomes" id="UP000569732"/>
    </source>
</evidence>
<protein>
    <submittedName>
        <fullName evidence="2">Uncharacterized protein</fullName>
    </submittedName>
</protein>
<reference evidence="2 3" key="1">
    <citation type="submission" date="2020-07" db="EMBL/GenBank/DDBJ databases">
        <title>Endozoicomonas sp. nov., isolated from sediment.</title>
        <authorList>
            <person name="Gu T."/>
        </authorList>
    </citation>
    <scope>NUCLEOTIDE SEQUENCE [LARGE SCALE GENOMIC DNA]</scope>
    <source>
        <strain evidence="2 3">SM1973</strain>
    </source>
</reference>
<dbReference type="EMBL" id="JACCKB010000041">
    <property type="protein sequence ID" value="NYZ68419.1"/>
    <property type="molecule type" value="Genomic_DNA"/>
</dbReference>
<proteinExistence type="predicted"/>
<organism evidence="2 3">
    <name type="scientific">Spartinivicinus marinus</name>
    <dbReference type="NCBI Taxonomy" id="2994442"/>
    <lineage>
        <taxon>Bacteria</taxon>
        <taxon>Pseudomonadati</taxon>
        <taxon>Pseudomonadota</taxon>
        <taxon>Gammaproteobacteria</taxon>
        <taxon>Oceanospirillales</taxon>
        <taxon>Zooshikellaceae</taxon>
        <taxon>Spartinivicinus</taxon>
    </lineage>
</organism>
<sequence>MDKAKVFDHWGEPNVLVRVPTKAVTSAKVPRPFGNTHDVGWEPNTEAYPGAGTGGYNQFLMTTDTWDDSWVIPLKSTKKPSSSTKKEPNSE</sequence>
<accession>A0A853I6N5</accession>